<dbReference type="InterPro" id="IPR011050">
    <property type="entry name" value="Pectin_lyase_fold/virulence"/>
</dbReference>
<dbReference type="InterPro" id="IPR000719">
    <property type="entry name" value="Prot_kinase_dom"/>
</dbReference>
<accession>A0ABQ9WW30</accession>
<proteinExistence type="predicted"/>
<protein>
    <recommendedName>
        <fullName evidence="3">Protein kinase domain-containing protein</fullName>
    </recommendedName>
</protein>
<sequence length="2379" mass="255580">MVGDCPKPKILRLVDDVVVSSSIEIRSEKISLIGDSSRLLFQRDIEPSSAPSSWSANETSTKREPTHTPKVGNDGPSVAAFMFEVLNSTFSVSGVHAILNSKRNGICSVAGSNVHFSSSSITSTGDCSPFMVMMSGNEGTTIGSTIVLTDVIHHSSSDHVAPFVGLLHLQSPLSSSPAIEKGDAGTSQAECVTVVGTALWMDSQKLIGGTGPLFSFGVSEHDSSLSASGCTLRMETDLLSSTLVNMTCSSRISLNNQQFGSEVCQLMVGSCVDQSTNHDSGTGMMSPILGGNVMCLNTSFSSCIHERNEDLDFSFENRTQTIHGRLGSVSSDVTSVSFTLCTFNEITVAAGSNRGGGAVFLDCTASSLTVRTCFFLSCSCTATYDDGGAIYFKSLYDNKRPAVVSHSSFTDCSAGDCGGSLAVIFSVSLVVDFSFFDGSKGNSDGAALVDSSGITISNSAFVACSGSLRGGALTLFTALPLSLSFLQFRGCSSTNTQDARDIYFGHSSTQITARMIESCDSTSGLPNVFFNGDSQSSSSRVPKIDSTPSVKSVTVTVENNEATVIVQTQEAIKGTMGVLLNGSLVPRLVHVVFGEPSKESTVGTAVVSSGPNGILPSATYAPHKHSFATGLFPPPTVRTANANLKDWNTTEIVVQGVNFWEEHYWMEVERGGKKWNISLTRSDSTTLTGTAPLYPSTLEVRLEWGTEYEVTKVMWLPEGHLPEEAATLSGTVTFTTPPEPLRITSADCSLGGVQQKSAIVLLKGVKLEEGKKFNVTVQKMEGSTPSGADIVLSGTFSGSSSSTTHTHSVVIFGIPNPLLSFQTTYLITQLQVDGEISAVDAEVTFSVPPEPSRITGAGCSLNGKKDVLIVELSGSALSSSGLIAVVKGTSDEIKSSGGLFNVTSTKCFVNFSIGLSEDDSHVGSGGRYDLLSVGSEASSILVTPGLFIDVPHPPRITKLTPETAVTTSSFVLSVSGSSLPSGKKYTVILTTDDTFEMSFSSAIAGTSTILIGGNGEVQYGTEYTIRSIILKVDGKDDEHVLLSESTFKSPLGPTLSSISCDFDSSNPDFVKLTLTSTRMPSEDFTLTLKTTQLPILTVELPVTSDDISAGFVLVEVNKKTNTLKYGTGYSIVGMASSSVTAVVSALPFTTPSEPIRITSAECSLGGDKQKSAIVLLKGVKLGGDKDFNLRIRKMVGSTPIGGEIVLSGKLSGSSSSTTHAHSEVIFGIPNSLLSFQTTYLITKIDVAGEITIVNAGVNFTVPAEPARLTSLDTSLQYSSDEKTATISLSGIGMEGDYTLTFSVNSSSTDNVTLTATFDAAGRGVVSAVLFDLSDPSFVDLSYNTQYEVVGVTKASTPVWFENDMVFTTIPVPRRLLSIRTRNYVVGMDFVELSFDSISLPSETTFTLTLDSVHSDSTTPHQKVINLETDGSGELKVHSVQLYPFETETEKRKGQLEYNTEYKVVSFATGSTPIHFEDITTRLQTPMEPARIEKCTSKTLNSDRTELELSLEGRKLRANLGFLNLTTDSGSWTSIGEIEADDETHCSVRFLTAESENTTHVEFGKEYTLKKVSADESNFVVNNGITIVIPFPPKVTNLEFIFSHDLHTGCFVKLTGTDLIVGNSLKYTLNDSLSFIVTISSETVARSLELPIGWPQTLQHNTTYTITSIEAMNEADGKIHFNSALSNATGSLPKKFVVYVDSGSSSDSSVFCGDQLRPCTSIEDGWKIVEGLRISTFSISILQNTTQTEQVRILSHHQVVIESGPSTKPELFVSPSTKLVGDGMVDVSGGRLWIHQVDIALSDSPSLIFIRMVGGHLTIETCSLVGPKGTPISNIDSSSDLCEWDTGVLKLKHATTIIKQTDLTHLSHGTINMKGGNLTIEGGIFHDNNPLSSSFPSLRHNIQCSEGGEIEIGSLNGGDGVETPSAWISASDCQLAAKETISRSPFFVPTLSSSSTSTLNKTEKAFILTIEGTTLIPCSLFLEVFEKKKDGKEGYPEQFLLTQNMTSYFNDTKIVLSLPLSSLTSFDDSWEWRGRLAFGKDEISATSFLIQENVANRRSQAVKENMKWWLPLLVSLVCLLLLIIIVVFICWRRRKQTKQDTTTAQPQELTPIDEKMEVEFEDRMTMEVSTVVESTKVEKEMLKGLWGVETDMTECLHCGDVIATSYVSRKATLYEHLHREKKALHNRRQCEIQLARGLDQVARMAAFSEMLRHVTSHRILIGKDGSLNVNFEKPERSGVVREDAGKEDERSNGAGTAGASTEMGGQNGMNEAVRWQAPEEGKAHVQLDLQQVGVFRLGLVLYEIETGCVPFGETDAVNAHRQLEAGMELAMEKVENKSMAEVITSCLQVDPKLRPSFTAVASSLEGIAPDAVDNGITVVS</sequence>
<evidence type="ECO:0000256" key="2">
    <source>
        <dbReference type="SAM" id="Phobius"/>
    </source>
</evidence>
<feature type="compositionally biased region" description="Polar residues" evidence="1">
    <location>
        <begin position="49"/>
        <end position="59"/>
    </location>
</feature>
<dbReference type="Proteomes" id="UP001281761">
    <property type="component" value="Unassembled WGS sequence"/>
</dbReference>
<reference evidence="4 5" key="1">
    <citation type="journal article" date="2022" name="bioRxiv">
        <title>Genomics of Preaxostyla Flagellates Illuminates Evolutionary Transitions and the Path Towards Mitochondrial Loss.</title>
        <authorList>
            <person name="Novak L.V.F."/>
            <person name="Treitli S.C."/>
            <person name="Pyrih J."/>
            <person name="Halakuc P."/>
            <person name="Pipaliya S.V."/>
            <person name="Vacek V."/>
            <person name="Brzon O."/>
            <person name="Soukal P."/>
            <person name="Eme L."/>
            <person name="Dacks J.B."/>
            <person name="Karnkowska A."/>
            <person name="Elias M."/>
            <person name="Hampl V."/>
        </authorList>
    </citation>
    <scope>NUCLEOTIDE SEQUENCE [LARGE SCALE GENOMIC DNA]</scope>
    <source>
        <strain evidence="4">NAU3</strain>
        <tissue evidence="4">Gut</tissue>
    </source>
</reference>
<gene>
    <name evidence="4" type="ORF">BLNAU_21550</name>
</gene>
<feature type="domain" description="Protein kinase" evidence="3">
    <location>
        <begin position="2031"/>
        <end position="2366"/>
    </location>
</feature>
<organism evidence="4 5">
    <name type="scientific">Blattamonas nauphoetae</name>
    <dbReference type="NCBI Taxonomy" id="2049346"/>
    <lineage>
        <taxon>Eukaryota</taxon>
        <taxon>Metamonada</taxon>
        <taxon>Preaxostyla</taxon>
        <taxon>Oxymonadida</taxon>
        <taxon>Blattamonas</taxon>
    </lineage>
</organism>
<feature type="compositionally biased region" description="Basic and acidic residues" evidence="1">
    <location>
        <begin position="2234"/>
        <end position="2250"/>
    </location>
</feature>
<keyword evidence="2" id="KW-0812">Transmembrane</keyword>
<name>A0ABQ9WW30_9EUKA</name>
<dbReference type="SUPFAM" id="SSF56112">
    <property type="entry name" value="Protein kinase-like (PK-like)"/>
    <property type="match status" value="1"/>
</dbReference>
<evidence type="ECO:0000313" key="5">
    <source>
        <dbReference type="Proteomes" id="UP001281761"/>
    </source>
</evidence>
<dbReference type="InterPro" id="IPR011009">
    <property type="entry name" value="Kinase-like_dom_sf"/>
</dbReference>
<evidence type="ECO:0000259" key="3">
    <source>
        <dbReference type="PROSITE" id="PS50011"/>
    </source>
</evidence>
<feature type="region of interest" description="Disordered" evidence="1">
    <location>
        <begin position="2234"/>
        <end position="2265"/>
    </location>
</feature>
<feature type="region of interest" description="Disordered" evidence="1">
    <location>
        <begin position="47"/>
        <end position="73"/>
    </location>
</feature>
<dbReference type="EMBL" id="JARBJD010000341">
    <property type="protein sequence ID" value="KAK2943533.1"/>
    <property type="molecule type" value="Genomic_DNA"/>
</dbReference>
<dbReference type="PANTHER" id="PTHR44329">
    <property type="entry name" value="SERINE/THREONINE-PROTEIN KINASE TNNI3K-RELATED"/>
    <property type="match status" value="1"/>
</dbReference>
<keyword evidence="5" id="KW-1185">Reference proteome</keyword>
<dbReference type="InterPro" id="IPR001245">
    <property type="entry name" value="Ser-Thr/Tyr_kinase_cat_dom"/>
</dbReference>
<keyword evidence="2" id="KW-1133">Transmembrane helix</keyword>
<keyword evidence="2" id="KW-0472">Membrane</keyword>
<comment type="caution">
    <text evidence="4">The sequence shown here is derived from an EMBL/GenBank/DDBJ whole genome shotgun (WGS) entry which is preliminary data.</text>
</comment>
<feature type="transmembrane region" description="Helical" evidence="2">
    <location>
        <begin position="2067"/>
        <end position="2090"/>
    </location>
</feature>
<evidence type="ECO:0000313" key="4">
    <source>
        <dbReference type="EMBL" id="KAK2943533.1"/>
    </source>
</evidence>
<dbReference type="Pfam" id="PF07714">
    <property type="entry name" value="PK_Tyr_Ser-Thr"/>
    <property type="match status" value="1"/>
</dbReference>
<dbReference type="Gene3D" id="1.10.510.10">
    <property type="entry name" value="Transferase(Phosphotransferase) domain 1"/>
    <property type="match status" value="1"/>
</dbReference>
<dbReference type="InterPro" id="IPR051681">
    <property type="entry name" value="Ser/Thr_Kinases-Pseudokinases"/>
</dbReference>
<dbReference type="PROSITE" id="PS50011">
    <property type="entry name" value="PROTEIN_KINASE_DOM"/>
    <property type="match status" value="1"/>
</dbReference>
<evidence type="ECO:0000256" key="1">
    <source>
        <dbReference type="SAM" id="MobiDB-lite"/>
    </source>
</evidence>
<dbReference type="SUPFAM" id="SSF51126">
    <property type="entry name" value="Pectin lyase-like"/>
    <property type="match status" value="1"/>
</dbReference>